<evidence type="ECO:0000313" key="2">
    <source>
        <dbReference type="Proteomes" id="UP001302812"/>
    </source>
</evidence>
<protein>
    <submittedName>
        <fullName evidence="1">Uncharacterized protein</fullName>
    </submittedName>
</protein>
<dbReference type="Proteomes" id="UP001302812">
    <property type="component" value="Unassembled WGS sequence"/>
</dbReference>
<name>A0AAN6TAX7_9PEZI</name>
<accession>A0AAN6TAX7</accession>
<evidence type="ECO:0000313" key="1">
    <source>
        <dbReference type="EMBL" id="KAK4111026.1"/>
    </source>
</evidence>
<dbReference type="AlphaFoldDB" id="A0AAN6TAX7"/>
<dbReference type="GeneID" id="89939577"/>
<comment type="caution">
    <text evidence="1">The sequence shown here is derived from an EMBL/GenBank/DDBJ whole genome shotgun (WGS) entry which is preliminary data.</text>
</comment>
<proteinExistence type="predicted"/>
<dbReference type="EMBL" id="MU853347">
    <property type="protein sequence ID" value="KAK4111026.1"/>
    <property type="molecule type" value="Genomic_DNA"/>
</dbReference>
<sequence>MSIPQPSRDVKRPQVDLSSVPRVLTRRLTDRTPPAKFTKFAPVDKVCSSKIYRWEVQTPLPGYA</sequence>
<dbReference type="RefSeq" id="XP_064668596.1">
    <property type="nucleotide sequence ID" value="XM_064815452.1"/>
</dbReference>
<organism evidence="1 2">
    <name type="scientific">Canariomyces notabilis</name>
    <dbReference type="NCBI Taxonomy" id="2074819"/>
    <lineage>
        <taxon>Eukaryota</taxon>
        <taxon>Fungi</taxon>
        <taxon>Dikarya</taxon>
        <taxon>Ascomycota</taxon>
        <taxon>Pezizomycotina</taxon>
        <taxon>Sordariomycetes</taxon>
        <taxon>Sordariomycetidae</taxon>
        <taxon>Sordariales</taxon>
        <taxon>Chaetomiaceae</taxon>
        <taxon>Canariomyces</taxon>
    </lineage>
</organism>
<reference evidence="1" key="1">
    <citation type="journal article" date="2023" name="Mol. Phylogenet. Evol.">
        <title>Genome-scale phylogeny and comparative genomics of the fungal order Sordariales.</title>
        <authorList>
            <person name="Hensen N."/>
            <person name="Bonometti L."/>
            <person name="Westerberg I."/>
            <person name="Brannstrom I.O."/>
            <person name="Guillou S."/>
            <person name="Cros-Aarteil S."/>
            <person name="Calhoun S."/>
            <person name="Haridas S."/>
            <person name="Kuo A."/>
            <person name="Mondo S."/>
            <person name="Pangilinan J."/>
            <person name="Riley R."/>
            <person name="LaButti K."/>
            <person name="Andreopoulos B."/>
            <person name="Lipzen A."/>
            <person name="Chen C."/>
            <person name="Yan M."/>
            <person name="Daum C."/>
            <person name="Ng V."/>
            <person name="Clum A."/>
            <person name="Steindorff A."/>
            <person name="Ohm R.A."/>
            <person name="Martin F."/>
            <person name="Silar P."/>
            <person name="Natvig D.O."/>
            <person name="Lalanne C."/>
            <person name="Gautier V."/>
            <person name="Ament-Velasquez S.L."/>
            <person name="Kruys A."/>
            <person name="Hutchinson M.I."/>
            <person name="Powell A.J."/>
            <person name="Barry K."/>
            <person name="Miller A.N."/>
            <person name="Grigoriev I.V."/>
            <person name="Debuchy R."/>
            <person name="Gladieux P."/>
            <person name="Hiltunen Thoren M."/>
            <person name="Johannesson H."/>
        </authorList>
    </citation>
    <scope>NUCLEOTIDE SEQUENCE</scope>
    <source>
        <strain evidence="1">CBS 508.74</strain>
    </source>
</reference>
<reference evidence="1" key="2">
    <citation type="submission" date="2023-05" db="EMBL/GenBank/DDBJ databases">
        <authorList>
            <consortium name="Lawrence Berkeley National Laboratory"/>
            <person name="Steindorff A."/>
            <person name="Hensen N."/>
            <person name="Bonometti L."/>
            <person name="Westerberg I."/>
            <person name="Brannstrom I.O."/>
            <person name="Guillou S."/>
            <person name="Cros-Aarteil S."/>
            <person name="Calhoun S."/>
            <person name="Haridas S."/>
            <person name="Kuo A."/>
            <person name="Mondo S."/>
            <person name="Pangilinan J."/>
            <person name="Riley R."/>
            <person name="Labutti K."/>
            <person name="Andreopoulos B."/>
            <person name="Lipzen A."/>
            <person name="Chen C."/>
            <person name="Yanf M."/>
            <person name="Daum C."/>
            <person name="Ng V."/>
            <person name="Clum A."/>
            <person name="Ohm R."/>
            <person name="Martin F."/>
            <person name="Silar P."/>
            <person name="Natvig D."/>
            <person name="Lalanne C."/>
            <person name="Gautier V."/>
            <person name="Ament-Velasquez S.L."/>
            <person name="Kruys A."/>
            <person name="Hutchinson M.I."/>
            <person name="Powell A.J."/>
            <person name="Barry K."/>
            <person name="Miller A.N."/>
            <person name="Grigoriev I.V."/>
            <person name="Debuchy R."/>
            <person name="Gladieux P."/>
            <person name="Thoren M.H."/>
            <person name="Johannesson H."/>
        </authorList>
    </citation>
    <scope>NUCLEOTIDE SEQUENCE</scope>
    <source>
        <strain evidence="1">CBS 508.74</strain>
    </source>
</reference>
<gene>
    <name evidence="1" type="ORF">N656DRAFT_780814</name>
</gene>
<keyword evidence="2" id="KW-1185">Reference proteome</keyword>